<evidence type="ECO:0000259" key="5">
    <source>
        <dbReference type="PROSITE" id="PS50002"/>
    </source>
</evidence>
<evidence type="ECO:0000256" key="1">
    <source>
        <dbReference type="ARBA" id="ARBA00022443"/>
    </source>
</evidence>
<dbReference type="EMBL" id="BTFZ01000002">
    <property type="protein sequence ID" value="GMM34242.1"/>
    <property type="molecule type" value="Genomic_DNA"/>
</dbReference>
<dbReference type="Pfam" id="PF00018">
    <property type="entry name" value="SH3_1"/>
    <property type="match status" value="1"/>
</dbReference>
<evidence type="ECO:0000256" key="4">
    <source>
        <dbReference type="SAM" id="MobiDB-lite"/>
    </source>
</evidence>
<keyword evidence="7" id="KW-1185">Reference proteome</keyword>
<sequence length="669" mass="75527">MLNSIASKILPQQNPLSPVLPNEIKSIDDEEVTQWQNKFKLCTDKLNGIQTECSNHATYWSAFFENQISLTKSFIGANVELQNNPDDGDTANNLGKFDELLIKTRQDTNKKLLGFEKKISSRIKDMKSYVDSMTKLFNKRKDKKIEQGKHDYYFRLYETKQLAAIEDENALALTTKESEELENLRKMLSRVEKEIIKIETQMVETFPAAMRMYIEFVDNLSDVIYYDAQEIFELVNSNLEEFQNARPEFRKSYPEIWDSWHNDLTSIKRQINHSEILTGHANGKHSKSFEVSPPQPSSQLLNSQATSINHKPHTAVNNTTPTINNESRLKLNSSGMRTMNLNSGVRRSKTMSHRRTGSKNLDIKSMVVDASNKEGNSNSSSGLGLQLHDYKNSKRISGRSFSNYSVDSPGIQQLPQPSYEICDNQSFNSSHSSLAEEDNSQLDHKLSNSSPSMSPMRPSSKRSSILSFDSLTGGNGLSFNNNSTGNLNSNKRLSAFSATPGSNVPGSANSINRLSGVYNRRSAMLMGNAKSSSVAINDNMMIHECPVTTQFKPEDQKLVARVKLMKSMAAQTFLNYSGYYENVDSQYDYRTLLQRSKQGMRLDRFENEKLQSVEATKDFESNEMGTLGFMKDEKLYVISEDKLKKGWSIGKSADGRIGQFPSDFVQVVS</sequence>
<dbReference type="GO" id="GO:0031097">
    <property type="term" value="C:medial cortex"/>
    <property type="evidence" value="ECO:0007669"/>
    <property type="project" value="TreeGrafter"/>
</dbReference>
<feature type="domain" description="SH3" evidence="5">
    <location>
        <begin position="608"/>
        <end position="669"/>
    </location>
</feature>
<dbReference type="GO" id="GO:0008289">
    <property type="term" value="F:lipid binding"/>
    <property type="evidence" value="ECO:0007669"/>
    <property type="project" value="TreeGrafter"/>
</dbReference>
<feature type="coiled-coil region" evidence="3">
    <location>
        <begin position="174"/>
        <end position="201"/>
    </location>
</feature>
<dbReference type="InterPro" id="IPR027267">
    <property type="entry name" value="AH/BAR_dom_sf"/>
</dbReference>
<dbReference type="GO" id="GO:0043332">
    <property type="term" value="C:mating projection tip"/>
    <property type="evidence" value="ECO:0007669"/>
    <property type="project" value="TreeGrafter"/>
</dbReference>
<dbReference type="PROSITE" id="PS50002">
    <property type="entry name" value="SH3"/>
    <property type="match status" value="1"/>
</dbReference>
<dbReference type="GO" id="GO:0051666">
    <property type="term" value="P:actin cortical patch localization"/>
    <property type="evidence" value="ECO:0007669"/>
    <property type="project" value="InterPro"/>
</dbReference>
<dbReference type="RefSeq" id="XP_064851242.1">
    <property type="nucleotide sequence ID" value="XM_064995170.1"/>
</dbReference>
<keyword evidence="3" id="KW-0175">Coiled coil</keyword>
<feature type="compositionally biased region" description="Basic residues" evidence="4">
    <location>
        <begin position="346"/>
        <end position="357"/>
    </location>
</feature>
<dbReference type="SUPFAM" id="SSF103657">
    <property type="entry name" value="BAR/IMD domain-like"/>
    <property type="match status" value="1"/>
</dbReference>
<evidence type="ECO:0000256" key="2">
    <source>
        <dbReference type="PROSITE-ProRule" id="PRU00192"/>
    </source>
</evidence>
<dbReference type="GeneID" id="90072221"/>
<dbReference type="PANTHER" id="PTHR47174:SF1">
    <property type="entry name" value="REDUCED VIABILITY UPON STARVATION PROTEIN 167"/>
    <property type="match status" value="1"/>
</dbReference>
<dbReference type="InterPro" id="IPR036028">
    <property type="entry name" value="SH3-like_dom_sf"/>
</dbReference>
<dbReference type="Gene3D" id="1.20.1270.60">
    <property type="entry name" value="Arfaptin homology (AH) domain/BAR domain"/>
    <property type="match status" value="1"/>
</dbReference>
<dbReference type="GO" id="GO:0030479">
    <property type="term" value="C:actin cortical patch"/>
    <property type="evidence" value="ECO:0007669"/>
    <property type="project" value="TreeGrafter"/>
</dbReference>
<feature type="compositionally biased region" description="Low complexity" evidence="4">
    <location>
        <begin position="447"/>
        <end position="464"/>
    </location>
</feature>
<gene>
    <name evidence="6" type="ORF">DASC09_015670</name>
</gene>
<dbReference type="InterPro" id="IPR046982">
    <property type="entry name" value="BIN3/RVS161-like"/>
</dbReference>
<feature type="region of interest" description="Disordered" evidence="4">
    <location>
        <begin position="338"/>
        <end position="364"/>
    </location>
</feature>
<reference evidence="6 7" key="1">
    <citation type="journal article" date="2023" name="Elife">
        <title>Identification of key yeast species and microbe-microbe interactions impacting larval growth of Drosophila in the wild.</title>
        <authorList>
            <person name="Mure A."/>
            <person name="Sugiura Y."/>
            <person name="Maeda R."/>
            <person name="Honda K."/>
            <person name="Sakurai N."/>
            <person name="Takahashi Y."/>
            <person name="Watada M."/>
            <person name="Katoh T."/>
            <person name="Gotoh A."/>
            <person name="Gotoh Y."/>
            <person name="Taniguchi I."/>
            <person name="Nakamura K."/>
            <person name="Hayashi T."/>
            <person name="Katayama T."/>
            <person name="Uemura T."/>
            <person name="Hattori Y."/>
        </authorList>
    </citation>
    <scope>NUCLEOTIDE SEQUENCE [LARGE SCALE GENOMIC DNA]</scope>
    <source>
        <strain evidence="6 7">SC-9</strain>
    </source>
</reference>
<dbReference type="Proteomes" id="UP001360560">
    <property type="component" value="Unassembled WGS sequence"/>
</dbReference>
<dbReference type="GO" id="GO:0097320">
    <property type="term" value="P:plasma membrane tubulation"/>
    <property type="evidence" value="ECO:0007669"/>
    <property type="project" value="TreeGrafter"/>
</dbReference>
<evidence type="ECO:0000313" key="7">
    <source>
        <dbReference type="Proteomes" id="UP001360560"/>
    </source>
</evidence>
<dbReference type="SUPFAM" id="SSF50044">
    <property type="entry name" value="SH3-domain"/>
    <property type="match status" value="1"/>
</dbReference>
<accession>A0AAV5QHI3</accession>
<dbReference type="GO" id="GO:1990528">
    <property type="term" value="C:Rvs161p-Rvs167p complex"/>
    <property type="evidence" value="ECO:0007669"/>
    <property type="project" value="TreeGrafter"/>
</dbReference>
<dbReference type="AlphaFoldDB" id="A0AAV5QHI3"/>
<feature type="compositionally biased region" description="Polar residues" evidence="4">
    <location>
        <begin position="423"/>
        <end position="433"/>
    </location>
</feature>
<name>A0AAV5QHI3_9ASCO</name>
<evidence type="ECO:0000313" key="6">
    <source>
        <dbReference type="EMBL" id="GMM34242.1"/>
    </source>
</evidence>
<feature type="region of interest" description="Disordered" evidence="4">
    <location>
        <begin position="407"/>
        <end position="467"/>
    </location>
</feature>
<keyword evidence="1 2" id="KW-0728">SH3 domain</keyword>
<evidence type="ECO:0000256" key="3">
    <source>
        <dbReference type="SAM" id="Coils"/>
    </source>
</evidence>
<feature type="region of interest" description="Disordered" evidence="4">
    <location>
        <begin position="280"/>
        <end position="303"/>
    </location>
</feature>
<dbReference type="Gene3D" id="2.30.30.40">
    <property type="entry name" value="SH3 Domains"/>
    <property type="match status" value="1"/>
</dbReference>
<dbReference type="SMART" id="SM00326">
    <property type="entry name" value="SH3"/>
    <property type="match status" value="1"/>
</dbReference>
<dbReference type="GO" id="GO:0006897">
    <property type="term" value="P:endocytosis"/>
    <property type="evidence" value="ECO:0007669"/>
    <property type="project" value="InterPro"/>
</dbReference>
<feature type="compositionally biased region" description="Polar residues" evidence="4">
    <location>
        <begin position="407"/>
        <end position="416"/>
    </location>
</feature>
<dbReference type="InterPro" id="IPR001452">
    <property type="entry name" value="SH3_domain"/>
</dbReference>
<protein>
    <recommendedName>
        <fullName evidence="5">SH3 domain-containing protein</fullName>
    </recommendedName>
</protein>
<organism evidence="6 7">
    <name type="scientific">Saccharomycopsis crataegensis</name>
    <dbReference type="NCBI Taxonomy" id="43959"/>
    <lineage>
        <taxon>Eukaryota</taxon>
        <taxon>Fungi</taxon>
        <taxon>Dikarya</taxon>
        <taxon>Ascomycota</taxon>
        <taxon>Saccharomycotina</taxon>
        <taxon>Saccharomycetes</taxon>
        <taxon>Saccharomycopsidaceae</taxon>
        <taxon>Saccharomycopsis</taxon>
    </lineage>
</organism>
<proteinExistence type="predicted"/>
<comment type="caution">
    <text evidence="6">The sequence shown here is derived from an EMBL/GenBank/DDBJ whole genome shotgun (WGS) entry which is preliminary data.</text>
</comment>
<dbReference type="PANTHER" id="PTHR47174">
    <property type="entry name" value="BRIDGING INTEGRATOR 3"/>
    <property type="match status" value="1"/>
</dbReference>